<reference evidence="3" key="1">
    <citation type="submission" date="2015-03" db="EMBL/GenBank/DDBJ databases">
        <authorList>
            <person name="Wibberg D."/>
        </authorList>
    </citation>
    <scope>NUCLEOTIDE SEQUENCE [LARGE SCALE GENOMIC DNA]</scope>
</reference>
<dbReference type="PANTHER" id="PTHR37319:SF1">
    <property type="entry name" value="TRANSPOSASE TN5 DIMERISATION DOMAIN-CONTAINING PROTEIN"/>
    <property type="match status" value="1"/>
</dbReference>
<evidence type="ECO:0000259" key="1">
    <source>
        <dbReference type="Pfam" id="PF02281"/>
    </source>
</evidence>
<evidence type="ECO:0000313" key="3">
    <source>
        <dbReference type="Proteomes" id="UP000033163"/>
    </source>
</evidence>
<accession>A0A0E4HB10</accession>
<dbReference type="InterPro" id="IPR054836">
    <property type="entry name" value="Tn5_transposase"/>
</dbReference>
<dbReference type="InterPro" id="IPR047768">
    <property type="entry name" value="Tn5p-like"/>
</dbReference>
<protein>
    <recommendedName>
        <fullName evidence="1">Transposase Tn5 dimerisation domain-containing protein</fullName>
    </recommendedName>
</protein>
<dbReference type="Gene3D" id="1.10.740.10">
    <property type="entry name" value="Transferase Inhibitor Protein From Tn5, Chain"/>
    <property type="match status" value="1"/>
</dbReference>
<evidence type="ECO:0000313" key="2">
    <source>
        <dbReference type="EMBL" id="CQR55716.1"/>
    </source>
</evidence>
<dbReference type="InterPro" id="IPR014737">
    <property type="entry name" value="Transposase_Tn5-like_C"/>
</dbReference>
<name>A0A0E4HB10_9BACL</name>
<proteinExistence type="predicted"/>
<dbReference type="HOGENOM" id="CLU_045115_0_0_9"/>
<dbReference type="InterPro" id="IPR003201">
    <property type="entry name" value="Transposase_Tn5"/>
</dbReference>
<sequence length="461" mass="52382">MSTSNASSLATPDFSFFKRMFLFNTLLLQRLIQTMTTLSTRLGSSISAASADNAERQAIGRLLKNAAITEENVLDCYRLETIRQMKETGEQVFLCVQDTTGVSYGQRDKTTGLGQYTTSNTKGLLTHSAVVFTTTGLPLGLLYQKIWAREPQAKGKRKVSRPYEEKENYRWTEAAQVSAAAVPASLKLIHIGDREADFFEFLVQLQQDGQSYVVRSMQNRITEDGGERLWDKVRAQPAAGEIRVSLPRDTRRGTPARETTLALRFTSGTVQVPIHLQQKGADYSPLSCTLIHVVEVTPLEGQAPIEWFLVTNVSTTNADEAAEKVAWYVQRWKMERFHYILKNGCEVEKLQEHQADRLQKLILFYSIIALQIQHLTYRSREQPEAPAIEVIREDEWQVLYRIAYRTKTAPQQPATLKEVVFALAKLGGFLGRKSDGDPGTKVIWRGLRRFRDVYESYHYLM</sequence>
<dbReference type="RefSeq" id="WP_046503492.1">
    <property type="nucleotide sequence ID" value="NZ_LN831776.1"/>
</dbReference>
<dbReference type="Pfam" id="PF02281">
    <property type="entry name" value="Dimer_Tnp_Tn5"/>
    <property type="match status" value="1"/>
</dbReference>
<dbReference type="PANTHER" id="PTHR37319">
    <property type="entry name" value="TRANSPOSASE"/>
    <property type="match status" value="1"/>
</dbReference>
<dbReference type="AlphaFoldDB" id="A0A0E4HB10"/>
<dbReference type="Gene3D" id="3.90.350.10">
    <property type="entry name" value="Transposase Inhibitor Protein From Tn5, Chain A, domain 1"/>
    <property type="match status" value="1"/>
</dbReference>
<dbReference type="Proteomes" id="UP000033163">
    <property type="component" value="Chromosome I"/>
</dbReference>
<feature type="domain" description="Transposase Tn5 dimerisation" evidence="1">
    <location>
        <begin position="367"/>
        <end position="452"/>
    </location>
</feature>
<dbReference type="NCBIfam" id="NF033590">
    <property type="entry name" value="transpos_IS4_3"/>
    <property type="match status" value="1"/>
</dbReference>
<dbReference type="PATRIC" id="fig|1073571.4.peg.3536"/>
<gene>
    <name evidence="2" type="ORF">PRIO_3313</name>
</gene>
<organism evidence="2 3">
    <name type="scientific">Paenibacillus riograndensis SBR5</name>
    <dbReference type="NCBI Taxonomy" id="1073571"/>
    <lineage>
        <taxon>Bacteria</taxon>
        <taxon>Bacillati</taxon>
        <taxon>Bacillota</taxon>
        <taxon>Bacilli</taxon>
        <taxon>Bacillales</taxon>
        <taxon>Paenibacillaceae</taxon>
        <taxon>Paenibacillus</taxon>
        <taxon>Paenibacillus sonchi group</taxon>
    </lineage>
</organism>
<dbReference type="SUPFAM" id="SSF53098">
    <property type="entry name" value="Ribonuclease H-like"/>
    <property type="match status" value="1"/>
</dbReference>
<dbReference type="EMBL" id="LN831776">
    <property type="protein sequence ID" value="CQR55716.1"/>
    <property type="molecule type" value="Genomic_DNA"/>
</dbReference>
<dbReference type="InterPro" id="IPR012337">
    <property type="entry name" value="RNaseH-like_sf"/>
</dbReference>
<dbReference type="KEGG" id="pri:PRIO_3313"/>